<evidence type="ECO:0000313" key="4">
    <source>
        <dbReference type="Proteomes" id="UP000220246"/>
    </source>
</evidence>
<reference evidence="4" key="1">
    <citation type="submission" date="2017-09" db="EMBL/GenBank/DDBJ databases">
        <title>FDA dAtabase for Regulatory Grade micrObial Sequences (FDA-ARGOS): Supporting development and validation of Infectious Disease Dx tests.</title>
        <authorList>
            <person name="Minogue T."/>
            <person name="Wolcott M."/>
            <person name="Wasieloski L."/>
            <person name="Aguilar W."/>
            <person name="Moore D."/>
            <person name="Tallon L."/>
            <person name="Sadzewicz L."/>
            <person name="Ott S."/>
            <person name="Zhao X."/>
            <person name="Nagaraj S."/>
            <person name="Vavikolanu K."/>
            <person name="Aluvathingal J."/>
            <person name="Nadendla S."/>
            <person name="Sichtig H."/>
        </authorList>
    </citation>
    <scope>NUCLEOTIDE SEQUENCE [LARGE SCALE GENOMIC DNA]</scope>
    <source>
        <strain evidence="4">FDAARGOS_394</strain>
    </source>
</reference>
<protein>
    <submittedName>
        <fullName evidence="3">Peptidase C39</fullName>
    </submittedName>
</protein>
<evidence type="ECO:0000259" key="2">
    <source>
        <dbReference type="PROSITE" id="PS50990"/>
    </source>
</evidence>
<name>A0A2A7V081_COMTR</name>
<dbReference type="GO" id="GO:0005524">
    <property type="term" value="F:ATP binding"/>
    <property type="evidence" value="ECO:0007669"/>
    <property type="project" value="InterPro"/>
</dbReference>
<dbReference type="InterPro" id="IPR005074">
    <property type="entry name" value="Peptidase_C39"/>
</dbReference>
<organism evidence="3 4">
    <name type="scientific">Comamonas terrigena</name>
    <dbReference type="NCBI Taxonomy" id="32013"/>
    <lineage>
        <taxon>Bacteria</taxon>
        <taxon>Pseudomonadati</taxon>
        <taxon>Pseudomonadota</taxon>
        <taxon>Betaproteobacteria</taxon>
        <taxon>Burkholderiales</taxon>
        <taxon>Comamonadaceae</taxon>
        <taxon>Comamonas</taxon>
    </lineage>
</organism>
<dbReference type="PROSITE" id="PS50990">
    <property type="entry name" value="PEPTIDASE_C39"/>
    <property type="match status" value="1"/>
</dbReference>
<dbReference type="OrthoDB" id="13401at2"/>
<keyword evidence="4" id="KW-1185">Reference proteome</keyword>
<dbReference type="RefSeq" id="WP_083520415.1">
    <property type="nucleotide sequence ID" value="NZ_DALZSI010000007.1"/>
</dbReference>
<keyword evidence="1" id="KW-0732">Signal</keyword>
<feature type="chain" id="PRO_5012247497" evidence="1">
    <location>
        <begin position="33"/>
        <end position="252"/>
    </location>
</feature>
<proteinExistence type="predicted"/>
<accession>A0A2A7V081</accession>
<dbReference type="Pfam" id="PF03412">
    <property type="entry name" value="Peptidase_C39"/>
    <property type="match status" value="1"/>
</dbReference>
<feature type="signal peptide" evidence="1">
    <location>
        <begin position="1"/>
        <end position="32"/>
    </location>
</feature>
<feature type="domain" description="Peptidase C39" evidence="2">
    <location>
        <begin position="76"/>
        <end position="206"/>
    </location>
</feature>
<dbReference type="GO" id="GO:0006508">
    <property type="term" value="P:proteolysis"/>
    <property type="evidence" value="ECO:0007669"/>
    <property type="project" value="InterPro"/>
</dbReference>
<dbReference type="GO" id="GO:0008233">
    <property type="term" value="F:peptidase activity"/>
    <property type="evidence" value="ECO:0007669"/>
    <property type="project" value="InterPro"/>
</dbReference>
<dbReference type="AlphaFoldDB" id="A0A2A7V081"/>
<dbReference type="GeneID" id="80800961"/>
<comment type="caution">
    <text evidence="3">The sequence shown here is derived from an EMBL/GenBank/DDBJ whole genome shotgun (WGS) entry which is preliminary data.</text>
</comment>
<dbReference type="GO" id="GO:0016020">
    <property type="term" value="C:membrane"/>
    <property type="evidence" value="ECO:0007669"/>
    <property type="project" value="InterPro"/>
</dbReference>
<dbReference type="EMBL" id="PDEA01000001">
    <property type="protein sequence ID" value="PEH91005.1"/>
    <property type="molecule type" value="Genomic_DNA"/>
</dbReference>
<evidence type="ECO:0000313" key="3">
    <source>
        <dbReference type="EMBL" id="PEH91005.1"/>
    </source>
</evidence>
<sequence length="252" mass="27172">MLRAGQQAPGFRGFRRGLGLACGLIAAGTAQAAEPAVAAPADAGQGYAYFASLGQGSVRLPITSLRDGRLARTLIQQYDFSCGSAALATLLTHHYGMATTEQAVFEYMFATGDQAKIQKEGFSLLDMKRYLAQWGMQADGFALGLEKLAEARTPAIVLINENGYQHFVVVKGLEKDRVLLGDPAQGTRAMSRTQFDAVWPSRLLFVIHNRIGQGQFNLAQDWQVAPRSPLAQGLSRDSLSAITLPKHGVGDF</sequence>
<dbReference type="Gene3D" id="3.90.70.10">
    <property type="entry name" value="Cysteine proteinases"/>
    <property type="match status" value="1"/>
</dbReference>
<dbReference type="CDD" id="cd02423">
    <property type="entry name" value="Peptidase_C39G"/>
    <property type="match status" value="1"/>
</dbReference>
<dbReference type="STRING" id="1219032.GCA_001515545_01682"/>
<gene>
    <name evidence="3" type="ORF">CRM82_10120</name>
</gene>
<evidence type="ECO:0000256" key="1">
    <source>
        <dbReference type="SAM" id="SignalP"/>
    </source>
</evidence>
<dbReference type="Proteomes" id="UP000220246">
    <property type="component" value="Unassembled WGS sequence"/>
</dbReference>